<evidence type="ECO:0000313" key="3">
    <source>
        <dbReference type="RefSeq" id="XP_044768646.1"/>
    </source>
</evidence>
<evidence type="ECO:0000313" key="2">
    <source>
        <dbReference type="Proteomes" id="UP000248481"/>
    </source>
</evidence>
<keyword evidence="2" id="KW-1185">Reference proteome</keyword>
<dbReference type="AlphaFoldDB" id="A0A8M1M448"/>
<dbReference type="KEGG" id="nsu:123324046"/>
<dbReference type="Proteomes" id="UP000248481">
    <property type="component" value="Chromosome 1"/>
</dbReference>
<dbReference type="RefSeq" id="XP_044768646.1">
    <property type="nucleotide sequence ID" value="XM_044912711.1"/>
</dbReference>
<accession>A0A8M1M448</accession>
<organism evidence="2 3">
    <name type="scientific">Neomonachus schauinslandi</name>
    <name type="common">Hawaiian monk seal</name>
    <name type="synonym">Monachus schauinslandi</name>
    <dbReference type="NCBI Taxonomy" id="29088"/>
    <lineage>
        <taxon>Eukaryota</taxon>
        <taxon>Metazoa</taxon>
        <taxon>Chordata</taxon>
        <taxon>Craniata</taxon>
        <taxon>Vertebrata</taxon>
        <taxon>Euteleostomi</taxon>
        <taxon>Mammalia</taxon>
        <taxon>Eutheria</taxon>
        <taxon>Laurasiatheria</taxon>
        <taxon>Carnivora</taxon>
        <taxon>Caniformia</taxon>
        <taxon>Pinnipedia</taxon>
        <taxon>Phocidae</taxon>
        <taxon>Monachinae</taxon>
        <taxon>Monachini</taxon>
        <taxon>Neomonachus</taxon>
    </lineage>
</organism>
<sequence length="318" mass="34923">MGTPRPKYQLHGLGKKKPHRPAPFIYTVHRPHAAPKGQEETLIRGGSGIHQNKKRYSERGSRGARAGARAPAQEALEDSPLHLQHRHCTDRQGKTAAPLSWEGTKWPLWPEVPGFQRPALRHGWWPPVQPLSPASTGWLSSGRAQEASRESQQLLLGLRRLRSKRARERKWESETFLLPSLSPHLGLLGGGREGGETHNSRLLAPGPPRPTATNMVQSLGPVTATGGGGCFVKKKKKKTKRLQSPTSTEFKFQDVKKNLSQPRGPNIRSQPDQARVALGQVHCCFVAQLASIPPTSRIECPPRPSTPTLPPPPLRGGV</sequence>
<feature type="region of interest" description="Disordered" evidence="1">
    <location>
        <begin position="294"/>
        <end position="318"/>
    </location>
</feature>
<reference evidence="3" key="1">
    <citation type="submission" date="2025-08" db="UniProtKB">
        <authorList>
            <consortium name="RefSeq"/>
        </authorList>
    </citation>
    <scope>IDENTIFICATION</scope>
    <source>
        <tissue evidence="3">Blood</tissue>
    </source>
</reference>
<dbReference type="GeneID" id="123324046"/>
<protein>
    <submittedName>
        <fullName evidence="3">Uncharacterized protein LOC123324046</fullName>
    </submittedName>
</protein>
<name>A0A8M1M448_NEOSC</name>
<gene>
    <name evidence="3" type="primary">LOC123324046</name>
</gene>
<feature type="region of interest" description="Disordered" evidence="1">
    <location>
        <begin position="1"/>
        <end position="75"/>
    </location>
</feature>
<feature type="region of interest" description="Disordered" evidence="1">
    <location>
        <begin position="187"/>
        <end position="212"/>
    </location>
</feature>
<evidence type="ECO:0000256" key="1">
    <source>
        <dbReference type="SAM" id="MobiDB-lite"/>
    </source>
</evidence>
<proteinExistence type="predicted"/>
<feature type="compositionally biased region" description="Pro residues" evidence="1">
    <location>
        <begin position="301"/>
        <end position="318"/>
    </location>
</feature>